<reference evidence="2 3" key="1">
    <citation type="journal article" date="2013" name="Proc. Natl. Acad. Sci. U.S.A.">
        <title>The king cobra genome reveals dynamic gene evolution and adaptation in the snake venom system.</title>
        <authorList>
            <person name="Vonk F.J."/>
            <person name="Casewell N.R."/>
            <person name="Henkel C.V."/>
            <person name="Heimberg A.M."/>
            <person name="Jansen H.J."/>
            <person name="McCleary R.J."/>
            <person name="Kerkkamp H.M."/>
            <person name="Vos R.A."/>
            <person name="Guerreiro I."/>
            <person name="Calvete J.J."/>
            <person name="Wuster W."/>
            <person name="Woods A.E."/>
            <person name="Logan J.M."/>
            <person name="Harrison R.A."/>
            <person name="Castoe T.A."/>
            <person name="de Koning A.P."/>
            <person name="Pollock D.D."/>
            <person name="Yandell M."/>
            <person name="Calderon D."/>
            <person name="Renjifo C."/>
            <person name="Currier R.B."/>
            <person name="Salgado D."/>
            <person name="Pla D."/>
            <person name="Sanz L."/>
            <person name="Hyder A.S."/>
            <person name="Ribeiro J.M."/>
            <person name="Arntzen J.W."/>
            <person name="van den Thillart G.E."/>
            <person name="Boetzer M."/>
            <person name="Pirovano W."/>
            <person name="Dirks R.P."/>
            <person name="Spaink H.P."/>
            <person name="Duboule D."/>
            <person name="McGlinn E."/>
            <person name="Kini R.M."/>
            <person name="Richardson M.K."/>
        </authorList>
    </citation>
    <scope>NUCLEOTIDE SEQUENCE</scope>
    <source>
        <tissue evidence="2">Blood</tissue>
    </source>
</reference>
<evidence type="ECO:0000256" key="1">
    <source>
        <dbReference type="SAM" id="MobiDB-lite"/>
    </source>
</evidence>
<feature type="non-terminal residue" evidence="2">
    <location>
        <position position="1"/>
    </location>
</feature>
<proteinExistence type="predicted"/>
<comment type="caution">
    <text evidence="2">The sequence shown here is derived from an EMBL/GenBank/DDBJ whole genome shotgun (WGS) entry which is preliminary data.</text>
</comment>
<accession>V8NI47</accession>
<organism evidence="2 3">
    <name type="scientific">Ophiophagus hannah</name>
    <name type="common">King cobra</name>
    <name type="synonym">Naja hannah</name>
    <dbReference type="NCBI Taxonomy" id="8665"/>
    <lineage>
        <taxon>Eukaryota</taxon>
        <taxon>Metazoa</taxon>
        <taxon>Chordata</taxon>
        <taxon>Craniata</taxon>
        <taxon>Vertebrata</taxon>
        <taxon>Euteleostomi</taxon>
        <taxon>Lepidosauria</taxon>
        <taxon>Squamata</taxon>
        <taxon>Bifurcata</taxon>
        <taxon>Unidentata</taxon>
        <taxon>Episquamata</taxon>
        <taxon>Toxicofera</taxon>
        <taxon>Serpentes</taxon>
        <taxon>Colubroidea</taxon>
        <taxon>Elapidae</taxon>
        <taxon>Elapinae</taxon>
        <taxon>Ophiophagus</taxon>
    </lineage>
</organism>
<dbReference type="EMBL" id="AZIM01003675">
    <property type="protein sequence ID" value="ETE61750.1"/>
    <property type="molecule type" value="Genomic_DNA"/>
</dbReference>
<evidence type="ECO:0000313" key="3">
    <source>
        <dbReference type="Proteomes" id="UP000018936"/>
    </source>
</evidence>
<protein>
    <submittedName>
        <fullName evidence="2">Genetic suppressor element 1</fullName>
    </submittedName>
</protein>
<name>V8NI47_OPHHA</name>
<sequence length="389" mass="43734">MPKRFTITDLCHCLRGGIQPVPTGSGEPLPARHSLACPTHLMLACAIPLSATSPTQSLLPSYVAHWVLMACLSTLPSPRGACKPMSCASSFPTRGLAGPTPTAKSLASLPLLPGALPDLPCHPRPCQASPTLHPSWPPPTWPPASFHEQRLLVGARGTTLELEEKAVHLWWKEPELLDMRAAAASLASFHPSCWVLPHLALWFPSLQPAASDHIKKLVVRQVENKVRCHFQPSPARPFAFSAVLGLRGVAKVPRQGGNELLGLLPAAVPPPPPWCSKREGRWIFQGYCFLRSPAACCPGAHWISSSQTREREREREREKEHKRKSKKERGRERKKERDKERKRKKERKRNRKEGGECGVCEREKEREKKRKSKQERGRERKKERKRKKK</sequence>
<feature type="compositionally biased region" description="Basic and acidic residues" evidence="1">
    <location>
        <begin position="329"/>
        <end position="339"/>
    </location>
</feature>
<feature type="compositionally biased region" description="Basic and acidic residues" evidence="1">
    <location>
        <begin position="308"/>
        <end position="319"/>
    </location>
</feature>
<feature type="compositionally biased region" description="Basic and acidic residues" evidence="1">
    <location>
        <begin position="352"/>
        <end position="366"/>
    </location>
</feature>
<dbReference type="Proteomes" id="UP000018936">
    <property type="component" value="Unassembled WGS sequence"/>
</dbReference>
<feature type="compositionally biased region" description="Basic residues" evidence="1">
    <location>
        <begin position="340"/>
        <end position="351"/>
    </location>
</feature>
<keyword evidence="3" id="KW-1185">Reference proteome</keyword>
<dbReference type="AlphaFoldDB" id="V8NI47"/>
<feature type="region of interest" description="Disordered" evidence="1">
    <location>
        <begin position="307"/>
        <end position="389"/>
    </location>
</feature>
<evidence type="ECO:0000313" key="2">
    <source>
        <dbReference type="EMBL" id="ETE61750.1"/>
    </source>
</evidence>
<gene>
    <name evidence="2" type="primary">gse1</name>
    <name evidence="2" type="ORF">L345_12497</name>
</gene>